<evidence type="ECO:0000256" key="3">
    <source>
        <dbReference type="ARBA" id="ARBA00007971"/>
    </source>
</evidence>
<dbReference type="InterPro" id="IPR000067">
    <property type="entry name" value="FlgMring_FliF"/>
</dbReference>
<evidence type="ECO:0000256" key="10">
    <source>
        <dbReference type="SAM" id="Phobius"/>
    </source>
</evidence>
<evidence type="ECO:0000259" key="12">
    <source>
        <dbReference type="Pfam" id="PF08345"/>
    </source>
</evidence>
<evidence type="ECO:0000256" key="2">
    <source>
        <dbReference type="ARBA" id="ARBA00004651"/>
    </source>
</evidence>
<dbReference type="PANTHER" id="PTHR30046:SF0">
    <property type="entry name" value="FLAGELLAR M-RING PROTEIN"/>
    <property type="match status" value="1"/>
</dbReference>
<feature type="domain" description="Flagellar M-ring N-terminal" evidence="11">
    <location>
        <begin position="41"/>
        <end position="216"/>
    </location>
</feature>
<dbReference type="GO" id="GO:0009431">
    <property type="term" value="C:bacterial-type flagellum basal body, MS ring"/>
    <property type="evidence" value="ECO:0007669"/>
    <property type="project" value="InterPro"/>
</dbReference>
<evidence type="ECO:0000313" key="14">
    <source>
        <dbReference type="Proteomes" id="UP000224003"/>
    </source>
</evidence>
<dbReference type="InterPro" id="IPR006182">
    <property type="entry name" value="FliF_N_dom"/>
</dbReference>
<evidence type="ECO:0000256" key="6">
    <source>
        <dbReference type="ARBA" id="ARBA00022989"/>
    </source>
</evidence>
<keyword evidence="13" id="KW-0966">Cell projection</keyword>
<keyword evidence="7 10" id="KW-0472">Membrane</keyword>
<keyword evidence="13" id="KW-0282">Flagellum</keyword>
<feature type="region of interest" description="Disordered" evidence="9">
    <location>
        <begin position="478"/>
        <end position="512"/>
    </location>
</feature>
<keyword evidence="8" id="KW-0975">Bacterial flagellum</keyword>
<dbReference type="NCBIfam" id="TIGR00206">
    <property type="entry name" value="fliF"/>
    <property type="match status" value="1"/>
</dbReference>
<comment type="caution">
    <text evidence="13">The sequence shown here is derived from an EMBL/GenBank/DDBJ whole genome shotgun (WGS) entry which is preliminary data.</text>
</comment>
<dbReference type="PRINTS" id="PR01009">
    <property type="entry name" value="FLGMRINGFLIF"/>
</dbReference>
<feature type="transmembrane region" description="Helical" evidence="10">
    <location>
        <begin position="20"/>
        <end position="37"/>
    </location>
</feature>
<feature type="domain" description="Flagellar M-ring C-terminal" evidence="12">
    <location>
        <begin position="252"/>
        <end position="393"/>
    </location>
</feature>
<protein>
    <submittedName>
        <fullName evidence="13">Flagellar M-ring protein FliF</fullName>
    </submittedName>
</protein>
<dbReference type="PANTHER" id="PTHR30046">
    <property type="entry name" value="FLAGELLAR M-RING PROTEIN"/>
    <property type="match status" value="1"/>
</dbReference>
<dbReference type="Pfam" id="PF08345">
    <property type="entry name" value="YscJ_FliF_C"/>
    <property type="match status" value="1"/>
</dbReference>
<reference evidence="13 14" key="1">
    <citation type="submission" date="2017-09" db="EMBL/GenBank/DDBJ databases">
        <title>Large-scale bioinformatics analysis of Bacillus genomes uncovers conserved roles of natural products in bacterial physiology.</title>
        <authorList>
            <consortium name="Agbiome Team Llc"/>
            <person name="Bleich R.M."/>
            <person name="Grubbs K.J."/>
            <person name="Santa Maria K.C."/>
            <person name="Allen S.E."/>
            <person name="Farag S."/>
            <person name="Shank E.A."/>
            <person name="Bowers A."/>
        </authorList>
    </citation>
    <scope>NUCLEOTIDE SEQUENCE [LARGE SCALE GENOMIC DNA]</scope>
    <source>
        <strain evidence="13 14">AFS085496</strain>
    </source>
</reference>
<dbReference type="InterPro" id="IPR045851">
    <property type="entry name" value="AMP-bd_C_sf"/>
</dbReference>
<evidence type="ECO:0000256" key="8">
    <source>
        <dbReference type="ARBA" id="ARBA00023143"/>
    </source>
</evidence>
<evidence type="ECO:0000313" key="13">
    <source>
        <dbReference type="EMBL" id="PFJ31019.1"/>
    </source>
</evidence>
<accession>A0A9X6ZQ78</accession>
<keyword evidence="6 10" id="KW-1133">Transmembrane helix</keyword>
<name>A0A9X6ZQ78_BACTU</name>
<evidence type="ECO:0000256" key="4">
    <source>
        <dbReference type="ARBA" id="ARBA00022475"/>
    </source>
</evidence>
<evidence type="ECO:0000256" key="1">
    <source>
        <dbReference type="ARBA" id="ARBA00004117"/>
    </source>
</evidence>
<dbReference type="Pfam" id="PF01514">
    <property type="entry name" value="YscJ_FliF"/>
    <property type="match status" value="1"/>
</dbReference>
<evidence type="ECO:0000256" key="5">
    <source>
        <dbReference type="ARBA" id="ARBA00022692"/>
    </source>
</evidence>
<organism evidence="13 14">
    <name type="scientific">Bacillus thuringiensis</name>
    <dbReference type="NCBI Taxonomy" id="1428"/>
    <lineage>
        <taxon>Bacteria</taxon>
        <taxon>Bacillati</taxon>
        <taxon>Bacillota</taxon>
        <taxon>Bacilli</taxon>
        <taxon>Bacillales</taxon>
        <taxon>Bacillaceae</taxon>
        <taxon>Bacillus</taxon>
        <taxon>Bacillus cereus group</taxon>
    </lineage>
</organism>
<dbReference type="EMBL" id="NUVX01000070">
    <property type="protein sequence ID" value="PFJ31019.1"/>
    <property type="molecule type" value="Genomic_DNA"/>
</dbReference>
<keyword evidence="13" id="KW-0969">Cilium</keyword>
<comment type="similarity">
    <text evidence="3">Belongs to the FliF family.</text>
</comment>
<dbReference type="GO" id="GO:0071973">
    <property type="term" value="P:bacterial-type flagellum-dependent cell motility"/>
    <property type="evidence" value="ECO:0007669"/>
    <property type="project" value="InterPro"/>
</dbReference>
<proteinExistence type="inferred from homology"/>
<keyword evidence="4" id="KW-1003">Cell membrane</keyword>
<dbReference type="GO" id="GO:0005886">
    <property type="term" value="C:plasma membrane"/>
    <property type="evidence" value="ECO:0007669"/>
    <property type="project" value="UniProtKB-SubCell"/>
</dbReference>
<dbReference type="InterPro" id="IPR043427">
    <property type="entry name" value="YscJ/FliF"/>
</dbReference>
<feature type="transmembrane region" description="Helical" evidence="10">
    <location>
        <begin position="435"/>
        <end position="457"/>
    </location>
</feature>
<dbReference type="InterPro" id="IPR013556">
    <property type="entry name" value="Flag_M-ring_C"/>
</dbReference>
<evidence type="ECO:0000259" key="11">
    <source>
        <dbReference type="Pfam" id="PF01514"/>
    </source>
</evidence>
<dbReference type="GO" id="GO:0003774">
    <property type="term" value="F:cytoskeletal motor activity"/>
    <property type="evidence" value="ECO:0007669"/>
    <property type="project" value="InterPro"/>
</dbReference>
<dbReference type="Proteomes" id="UP000224003">
    <property type="component" value="Unassembled WGS sequence"/>
</dbReference>
<evidence type="ECO:0000256" key="9">
    <source>
        <dbReference type="SAM" id="MobiDB-lite"/>
    </source>
</evidence>
<dbReference type="AlphaFoldDB" id="A0A9X6ZQ78"/>
<comment type="subcellular location">
    <subcellularLocation>
        <location evidence="1">Bacterial flagellum basal body</location>
    </subcellularLocation>
    <subcellularLocation>
        <location evidence="2">Cell membrane</location>
        <topology evidence="2">Multi-pass membrane protein</topology>
    </subcellularLocation>
</comment>
<evidence type="ECO:0000256" key="7">
    <source>
        <dbReference type="ARBA" id="ARBA00023136"/>
    </source>
</evidence>
<gene>
    <name evidence="13" type="primary">fliF</name>
    <name evidence="13" type="ORF">COJ15_30260</name>
</gene>
<dbReference type="Gene3D" id="3.30.300.30">
    <property type="match status" value="1"/>
</dbReference>
<sequence length="550" mass="61678">MENKNFMNKLKEFGGKYKGIIIGLVIVIFAIYTYISLKPDGYEKLYSSLSDEDKQSIVVELSKRGVDYKIDDATKTISVKKENVSWVRQEMSDIGLPSSQSGAQGYDIFMESSLGSTKKDLELRELKARKGQLELELVRSFPFIDEATVNLTIPEQTSLFEKEDKKGTASVTLGFKRGSDVTKQQLLGIQNMVSSAIPGVAPEDVKVIDNKKGIISDSILEENNLGSSQYEKQMTIEKEAENGIHDDIKRSLSSLFGYDNVQINVKVAINFDDILRKSENFDNKGVLRSKNKQAEDTAKIDGITNPEAGIDANGEVVGYDVNSKDGKVVYKQKKENTTENYEISKTIETVKKNPELTNTNIVVWVNQAALKQRQINVNQFRQAVGIAAGLKYNQPTDSFDNGQVSVLFLDFQPKDKVEVKKPVEQKGLGAFLSKYGLFVGIGLVVLLAVVGVVLFLLNKKKKQEEAETIAAMARQREPETLEQNGLEAETQSESIHIVFDDEDSESEEQKQIRIKKEVRHKELSEQVVQLSDEYPTESAEYIKKLLKERK</sequence>
<dbReference type="RefSeq" id="WP_098517489.1">
    <property type="nucleotide sequence ID" value="NZ_NUVX01000070.1"/>
</dbReference>
<keyword evidence="5 10" id="KW-0812">Transmembrane</keyword>